<dbReference type="RefSeq" id="WP_210159714.1">
    <property type="nucleotide sequence ID" value="NZ_JAFCNB010000033.1"/>
</dbReference>
<dbReference type="InterPro" id="IPR029063">
    <property type="entry name" value="SAM-dependent_MTases_sf"/>
</dbReference>
<accession>A0A940WMN2</accession>
<keyword evidence="1" id="KW-0808">Transferase</keyword>
<keyword evidence="1" id="KW-0489">Methyltransferase</keyword>
<dbReference type="Gene3D" id="3.40.50.150">
    <property type="entry name" value="Vaccinia Virus protein VP39"/>
    <property type="match status" value="1"/>
</dbReference>
<organism evidence="1 2">
    <name type="scientific">Microbispora oryzae</name>
    <dbReference type="NCBI Taxonomy" id="2806554"/>
    <lineage>
        <taxon>Bacteria</taxon>
        <taxon>Bacillati</taxon>
        <taxon>Actinomycetota</taxon>
        <taxon>Actinomycetes</taxon>
        <taxon>Streptosporangiales</taxon>
        <taxon>Streptosporangiaceae</taxon>
        <taxon>Microbispora</taxon>
    </lineage>
</organism>
<dbReference type="EMBL" id="JAFCNB010000033">
    <property type="protein sequence ID" value="MBP2708455.1"/>
    <property type="molecule type" value="Genomic_DNA"/>
</dbReference>
<protein>
    <submittedName>
        <fullName evidence="1">Methyltransferase</fullName>
    </submittedName>
</protein>
<dbReference type="Proteomes" id="UP000674234">
    <property type="component" value="Unassembled WGS sequence"/>
</dbReference>
<evidence type="ECO:0000313" key="1">
    <source>
        <dbReference type="EMBL" id="MBP2708455.1"/>
    </source>
</evidence>
<keyword evidence="2" id="KW-1185">Reference proteome</keyword>
<dbReference type="GO" id="GO:0032259">
    <property type="term" value="P:methylation"/>
    <property type="evidence" value="ECO:0007669"/>
    <property type="project" value="UniProtKB-KW"/>
</dbReference>
<sequence>MRSVEYDAALPALDQILVTSRDFDEYLSMFGLDADGVVSGRVLDCPGGASDFTFRVREFGGQAVAVDPIYTRTPRELADLLRDELRRGVGRAGTAGELYDFSWTGGVDVYLRRRERSAQRFLADYALDRGRYLPAALPHLPFPDGSFDLALVPNLLFSYSNLFDLSWHVRAVRELVRVAREVRIHPLTDTSGRPYEELPRLRSLAAEAGIETRLIDVDYRLRRGTERTLICRPAR</sequence>
<comment type="caution">
    <text evidence="1">The sequence shown here is derived from an EMBL/GenBank/DDBJ whole genome shotgun (WGS) entry which is preliminary data.</text>
</comment>
<evidence type="ECO:0000313" key="2">
    <source>
        <dbReference type="Proteomes" id="UP000674234"/>
    </source>
</evidence>
<dbReference type="GO" id="GO:0008168">
    <property type="term" value="F:methyltransferase activity"/>
    <property type="evidence" value="ECO:0007669"/>
    <property type="project" value="UniProtKB-KW"/>
</dbReference>
<gene>
    <name evidence="1" type="ORF">JOL79_32215</name>
</gene>
<name>A0A940WMN2_9ACTN</name>
<reference evidence="1" key="1">
    <citation type="submission" date="2021-02" db="EMBL/GenBank/DDBJ databases">
        <title>Draft genome sequence of Microbispora sp. RL4-1S isolated from rice leaves in Thailand.</title>
        <authorList>
            <person name="Muangham S."/>
            <person name="Duangmal K."/>
        </authorList>
    </citation>
    <scope>NUCLEOTIDE SEQUENCE</scope>
    <source>
        <strain evidence="1">RL4-1S</strain>
    </source>
</reference>
<proteinExistence type="predicted"/>
<dbReference type="SUPFAM" id="SSF53335">
    <property type="entry name" value="S-adenosyl-L-methionine-dependent methyltransferases"/>
    <property type="match status" value="1"/>
</dbReference>
<dbReference type="AlphaFoldDB" id="A0A940WMN2"/>